<dbReference type="AlphaFoldDB" id="A0A193C2X9"/>
<organism evidence="1 2">
    <name type="scientific">Amycolatopsis orientalis</name>
    <name type="common">Nocardia orientalis</name>
    <dbReference type="NCBI Taxonomy" id="31958"/>
    <lineage>
        <taxon>Bacteria</taxon>
        <taxon>Bacillati</taxon>
        <taxon>Actinomycetota</taxon>
        <taxon>Actinomycetes</taxon>
        <taxon>Pseudonocardiales</taxon>
        <taxon>Pseudonocardiaceae</taxon>
        <taxon>Amycolatopsis</taxon>
    </lineage>
</organism>
<evidence type="ECO:0008006" key="3">
    <source>
        <dbReference type="Google" id="ProtNLM"/>
    </source>
</evidence>
<gene>
    <name evidence="1" type="ORF">SD37_26885</name>
</gene>
<sequence length="379" mass="41512">MANTVQPAKPRARLGIGPTSRHAVCAVVRAAYRHRVRLMLVASRGQIDAEALGGGYVENWTTEAYTDFVRSIDPDRRILLCRDHGGPWQRQSDVDEGLDEKEAMASSLESFRCDIRAGMDLLHVDASKEGSAPADFDTALSRLVALCGECDESARRDGRDVAFEVGLERQDATIDDPRDFADKLLRIMDELERLSLPRPAFVVGQTGTKVVGTTNQGAFRGCGRQVDAVRAIVELCRERGTALKAHNADYLHPEQLDGLVSAGVDAINIAPEVGVAETRAILGWLKEKELRAEEDFFLDLAFNSKAWVKWFPDGEGTDIERATAAGHYVFATEEFRELKSRLEQVDPGAGGVDAAISATLDAHLDRYVARLGLRGGHRG</sequence>
<dbReference type="SUPFAM" id="SSF51569">
    <property type="entry name" value="Aldolase"/>
    <property type="match status" value="1"/>
</dbReference>
<protein>
    <recommendedName>
        <fullName evidence="3">Tagatose-6-phosphate kinase</fullName>
    </recommendedName>
</protein>
<dbReference type="Proteomes" id="UP000093695">
    <property type="component" value="Chromosome"/>
</dbReference>
<name>A0A193C2X9_AMYOR</name>
<evidence type="ECO:0000313" key="2">
    <source>
        <dbReference type="Proteomes" id="UP000093695"/>
    </source>
</evidence>
<dbReference type="STRING" id="31958.SD37_26885"/>
<dbReference type="EMBL" id="CP016174">
    <property type="protein sequence ID" value="ANN18891.1"/>
    <property type="molecule type" value="Genomic_DNA"/>
</dbReference>
<dbReference type="InterPro" id="IPR013785">
    <property type="entry name" value="Aldolase_TIM"/>
</dbReference>
<dbReference type="KEGG" id="aori:SD37_26885"/>
<dbReference type="Gene3D" id="3.20.20.70">
    <property type="entry name" value="Aldolase class I"/>
    <property type="match status" value="1"/>
</dbReference>
<accession>A0A193C2X9</accession>
<keyword evidence="2" id="KW-1185">Reference proteome</keyword>
<evidence type="ECO:0000313" key="1">
    <source>
        <dbReference type="EMBL" id="ANN18891.1"/>
    </source>
</evidence>
<proteinExistence type="predicted"/>
<reference evidence="1 2" key="1">
    <citation type="journal article" date="2015" name="Genome Announc.">
        <title>Draft Genome Sequence of Norvancomycin-Producing Strain Amycolatopsis orientalis CPCC200066.</title>
        <authorList>
            <person name="Lei X."/>
            <person name="Yuan F."/>
            <person name="Shi Y."/>
            <person name="Li X."/>
            <person name="Wang L."/>
            <person name="Hong B."/>
        </authorList>
    </citation>
    <scope>NUCLEOTIDE SEQUENCE [LARGE SCALE GENOMIC DNA]</scope>
    <source>
        <strain evidence="1 2">B-37</strain>
    </source>
</reference>